<evidence type="ECO:0000313" key="2">
    <source>
        <dbReference type="Proteomes" id="UP000639338"/>
    </source>
</evidence>
<dbReference type="Proteomes" id="UP000639338">
    <property type="component" value="Unassembled WGS sequence"/>
</dbReference>
<organism evidence="1 2">
    <name type="scientific">Aphidius gifuensis</name>
    <name type="common">Parasitoid wasp</name>
    <dbReference type="NCBI Taxonomy" id="684658"/>
    <lineage>
        <taxon>Eukaryota</taxon>
        <taxon>Metazoa</taxon>
        <taxon>Ecdysozoa</taxon>
        <taxon>Arthropoda</taxon>
        <taxon>Hexapoda</taxon>
        <taxon>Insecta</taxon>
        <taxon>Pterygota</taxon>
        <taxon>Neoptera</taxon>
        <taxon>Endopterygota</taxon>
        <taxon>Hymenoptera</taxon>
        <taxon>Apocrita</taxon>
        <taxon>Ichneumonoidea</taxon>
        <taxon>Braconidae</taxon>
        <taxon>Aphidiinae</taxon>
        <taxon>Aphidius</taxon>
    </lineage>
</organism>
<dbReference type="GO" id="GO:0016020">
    <property type="term" value="C:membrane"/>
    <property type="evidence" value="ECO:0007669"/>
    <property type="project" value="InterPro"/>
</dbReference>
<dbReference type="InterPro" id="IPR036026">
    <property type="entry name" value="Seven-hairpin_glycosidases"/>
</dbReference>
<gene>
    <name evidence="1" type="ORF">HCN44_001683</name>
</gene>
<accession>A0A835CSK4</accession>
<dbReference type="EMBL" id="JACMRX010000003">
    <property type="protein sequence ID" value="KAF7992358.1"/>
    <property type="molecule type" value="Genomic_DNA"/>
</dbReference>
<dbReference type="OrthoDB" id="28947at2759"/>
<comment type="caution">
    <text evidence="1">The sequence shown here is derived from an EMBL/GenBank/DDBJ whole genome shotgun (WGS) entry which is preliminary data.</text>
</comment>
<name>A0A835CSK4_APHGI</name>
<dbReference type="GO" id="GO:0005509">
    <property type="term" value="F:calcium ion binding"/>
    <property type="evidence" value="ECO:0007669"/>
    <property type="project" value="InterPro"/>
</dbReference>
<dbReference type="GO" id="GO:0004571">
    <property type="term" value="F:mannosyl-oligosaccharide 1,2-alpha-mannosidase activity"/>
    <property type="evidence" value="ECO:0007669"/>
    <property type="project" value="InterPro"/>
</dbReference>
<dbReference type="SUPFAM" id="SSF48225">
    <property type="entry name" value="Seven-hairpin glycosidases"/>
    <property type="match status" value="1"/>
</dbReference>
<reference evidence="1 2" key="1">
    <citation type="submission" date="2020-08" db="EMBL/GenBank/DDBJ databases">
        <title>Aphidius gifuensis genome sequencing and assembly.</title>
        <authorList>
            <person name="Du Z."/>
        </authorList>
    </citation>
    <scope>NUCLEOTIDE SEQUENCE [LARGE SCALE GENOMIC DNA]</scope>
    <source>
        <strain evidence="1">YNYX2018</strain>
        <tissue evidence="1">Adults</tissue>
    </source>
</reference>
<dbReference type="AlphaFoldDB" id="A0A835CSK4"/>
<sequence>MFREKTLQIGERMLPAFETKTGKPHSLINLYNGHLVTKGGIDSNVFVAAEEFAEMLEKQGRVKGQGKQGSSLAFSDADGASAKQLDWEISKNQKIQDNSYSR</sequence>
<proteinExistence type="predicted"/>
<evidence type="ECO:0000313" key="1">
    <source>
        <dbReference type="EMBL" id="KAF7992358.1"/>
    </source>
</evidence>
<keyword evidence="2" id="KW-1185">Reference proteome</keyword>
<protein>
    <submittedName>
        <fullName evidence="1">Uncharacterized protein</fullName>
    </submittedName>
</protein>